<protein>
    <submittedName>
        <fullName evidence="2">Dienelactone hydrolase family</fullName>
    </submittedName>
</protein>
<evidence type="ECO:0000313" key="2">
    <source>
        <dbReference type="EMBL" id="KEA63737.1"/>
    </source>
</evidence>
<feature type="domain" description="Dienelactone hydrolase" evidence="1">
    <location>
        <begin position="16"/>
        <end position="230"/>
    </location>
</feature>
<evidence type="ECO:0000259" key="1">
    <source>
        <dbReference type="Pfam" id="PF01738"/>
    </source>
</evidence>
<dbReference type="STRING" id="1232683.ADIMK_2039"/>
<dbReference type="PATRIC" id="fig|1232683.4.peg.1998"/>
<dbReference type="Gene3D" id="3.40.50.1820">
    <property type="entry name" value="alpha/beta hydrolase"/>
    <property type="match status" value="1"/>
</dbReference>
<evidence type="ECO:0000313" key="3">
    <source>
        <dbReference type="Proteomes" id="UP000028252"/>
    </source>
</evidence>
<gene>
    <name evidence="2" type="ORF">ADIMK_2039</name>
</gene>
<dbReference type="eggNOG" id="COG0412">
    <property type="taxonomic scope" value="Bacteria"/>
</dbReference>
<accession>A0A081FYY2</accession>
<dbReference type="Pfam" id="PF01738">
    <property type="entry name" value="DLH"/>
    <property type="match status" value="1"/>
</dbReference>
<organism evidence="2 3">
    <name type="scientific">Marinobacterium lacunae</name>
    <dbReference type="NCBI Taxonomy" id="1232683"/>
    <lineage>
        <taxon>Bacteria</taxon>
        <taxon>Pseudomonadati</taxon>
        <taxon>Pseudomonadota</taxon>
        <taxon>Gammaproteobacteria</taxon>
        <taxon>Oceanospirillales</taxon>
        <taxon>Oceanospirillaceae</taxon>
        <taxon>Marinobacterium</taxon>
    </lineage>
</organism>
<name>A0A081FYY2_9GAMM</name>
<comment type="caution">
    <text evidence="2">The sequence shown here is derived from an EMBL/GenBank/DDBJ whole genome shotgun (WGS) entry which is preliminary data.</text>
</comment>
<dbReference type="Proteomes" id="UP000028252">
    <property type="component" value="Unassembled WGS sequence"/>
</dbReference>
<sequence>MNSKWIDILNVEKPGFSGYLSLPPTGTGPGIVIVQEIWGVNSHIRAVADQYALDGYVVLAPDVFWRQQPRVDLGYDDAGRAQAMELRKAVDDAQAGADIAAAAEYLKGLPEVTGAVAAIGYCLGGQLAYRAAAAGKVDAAVAYYGGGIQNALELAGNIEQPILFHYAALDKMIPAEAVDQVKMAFEGRDNATFHTYPGVDHGFNCWGRPAYNQKASALAHGRTLSFLSEHL</sequence>
<keyword evidence="3" id="KW-1185">Reference proteome</keyword>
<keyword evidence="2" id="KW-0378">Hydrolase</keyword>
<dbReference type="PANTHER" id="PTHR46623">
    <property type="entry name" value="CARBOXYMETHYLENEBUTENOLIDASE-RELATED"/>
    <property type="match status" value="1"/>
</dbReference>
<dbReference type="GO" id="GO:0016787">
    <property type="term" value="F:hydrolase activity"/>
    <property type="evidence" value="ECO:0007669"/>
    <property type="project" value="UniProtKB-KW"/>
</dbReference>
<reference evidence="2 3" key="1">
    <citation type="submission" date="2014-04" db="EMBL/GenBank/DDBJ databases">
        <title>Marinobacterium kochiensis sp. nov., isolated from sediment sample collected from Kochi backwaters in Kerala, India.</title>
        <authorList>
            <person name="Singh A."/>
            <person name="Pinnaka A.K."/>
        </authorList>
    </citation>
    <scope>NUCLEOTIDE SEQUENCE [LARGE SCALE GENOMIC DNA]</scope>
    <source>
        <strain evidence="2 3">AK27</strain>
    </source>
</reference>
<dbReference type="InterPro" id="IPR002925">
    <property type="entry name" value="Dienelactn_hydro"/>
</dbReference>
<dbReference type="EMBL" id="JMQN01000029">
    <property type="protein sequence ID" value="KEA63737.1"/>
    <property type="molecule type" value="Genomic_DNA"/>
</dbReference>
<dbReference type="AlphaFoldDB" id="A0A081FYY2"/>
<dbReference type="SUPFAM" id="SSF53474">
    <property type="entry name" value="alpha/beta-Hydrolases"/>
    <property type="match status" value="1"/>
</dbReference>
<dbReference type="InterPro" id="IPR029058">
    <property type="entry name" value="AB_hydrolase_fold"/>
</dbReference>
<dbReference type="InterPro" id="IPR051049">
    <property type="entry name" value="Dienelactone_hydrolase-like"/>
</dbReference>
<proteinExistence type="predicted"/>
<dbReference type="OrthoDB" id="9787933at2"/>
<dbReference type="PANTHER" id="PTHR46623:SF6">
    <property type="entry name" value="ALPHA_BETA-HYDROLASES SUPERFAMILY PROTEIN"/>
    <property type="match status" value="1"/>
</dbReference>
<dbReference type="RefSeq" id="WP_036187340.1">
    <property type="nucleotide sequence ID" value="NZ_JMQN01000029.1"/>
</dbReference>